<name>A0A934KHM3_9BACT</name>
<keyword evidence="2 5" id="KW-0812">Transmembrane</keyword>
<comment type="caution">
    <text evidence="6">The sequence shown here is derived from an EMBL/GenBank/DDBJ whole genome shotgun (WGS) entry which is preliminary data.</text>
</comment>
<dbReference type="GO" id="GO:0016020">
    <property type="term" value="C:membrane"/>
    <property type="evidence" value="ECO:0007669"/>
    <property type="project" value="UniProtKB-SubCell"/>
</dbReference>
<feature type="transmembrane region" description="Helical" evidence="5">
    <location>
        <begin position="221"/>
        <end position="241"/>
    </location>
</feature>
<comment type="subcellular location">
    <subcellularLocation>
        <location evidence="1">Membrane</location>
        <topology evidence="1">Multi-pass membrane protein</topology>
    </subcellularLocation>
</comment>
<dbReference type="GO" id="GO:0016765">
    <property type="term" value="F:transferase activity, transferring alkyl or aryl (other than methyl) groups"/>
    <property type="evidence" value="ECO:0007669"/>
    <property type="project" value="InterPro"/>
</dbReference>
<evidence type="ECO:0000313" key="6">
    <source>
        <dbReference type="EMBL" id="MBJ7602265.1"/>
    </source>
</evidence>
<organism evidence="6 7">
    <name type="scientific">Candidatus Dormiibacter inghamiae</name>
    <dbReference type="NCBI Taxonomy" id="3127013"/>
    <lineage>
        <taxon>Bacteria</taxon>
        <taxon>Bacillati</taxon>
        <taxon>Candidatus Dormiibacterota</taxon>
        <taxon>Candidatus Dormibacteria</taxon>
        <taxon>Candidatus Dormibacterales</taxon>
        <taxon>Candidatus Dormibacteraceae</taxon>
        <taxon>Candidatus Dormiibacter</taxon>
    </lineage>
</organism>
<dbReference type="AlphaFoldDB" id="A0A934KHM3"/>
<evidence type="ECO:0000256" key="4">
    <source>
        <dbReference type="ARBA" id="ARBA00023136"/>
    </source>
</evidence>
<evidence type="ECO:0000256" key="3">
    <source>
        <dbReference type="ARBA" id="ARBA00022989"/>
    </source>
</evidence>
<dbReference type="InterPro" id="IPR044878">
    <property type="entry name" value="UbiA_sf"/>
</dbReference>
<evidence type="ECO:0000256" key="5">
    <source>
        <dbReference type="SAM" id="Phobius"/>
    </source>
</evidence>
<keyword evidence="4 5" id="KW-0472">Membrane</keyword>
<proteinExistence type="predicted"/>
<feature type="transmembrane region" description="Helical" evidence="5">
    <location>
        <begin position="154"/>
        <end position="175"/>
    </location>
</feature>
<dbReference type="Proteomes" id="UP000620075">
    <property type="component" value="Unassembled WGS sequence"/>
</dbReference>
<feature type="transmembrane region" description="Helical" evidence="5">
    <location>
        <begin position="34"/>
        <end position="52"/>
    </location>
</feature>
<evidence type="ECO:0000313" key="7">
    <source>
        <dbReference type="Proteomes" id="UP000620075"/>
    </source>
</evidence>
<accession>A0A934KHM3</accession>
<dbReference type="EMBL" id="JAEKNQ010000019">
    <property type="protein sequence ID" value="MBJ7602265.1"/>
    <property type="molecule type" value="Genomic_DNA"/>
</dbReference>
<feature type="transmembrane region" description="Helical" evidence="5">
    <location>
        <begin position="72"/>
        <end position="92"/>
    </location>
</feature>
<gene>
    <name evidence="6" type="ORF">JF888_03585</name>
</gene>
<feature type="transmembrane region" description="Helical" evidence="5">
    <location>
        <begin position="130"/>
        <end position="148"/>
    </location>
</feature>
<sequence>MKRWSGLLRACHPEPAVAVTLCAGLLALTSGRGAGSLLVLAAVGAGQLVVGWSNDYLDRDRDRLAGRRDKPVASGFVPAASVRLAALLALAACAPLSLLLGLAAAAAHAGALVSALVYNWRGKFAPWSPLPYAVSFGLLPAIVSLSLQPPHLPAVWVMLAGACIGVGGHFAQVLADIPEDRRQGSRGLPQLLGQRISVSVCAGSLLAATLLVTLGSGGPGGWRLVALAAATCVTAAVPVTGFAGRLKLAFRLTLLVAGLAVVSFALGGGSV</sequence>
<dbReference type="InterPro" id="IPR000537">
    <property type="entry name" value="UbiA_prenyltransferase"/>
</dbReference>
<protein>
    <submittedName>
        <fullName evidence="6">UbiA family prenyltransferase</fullName>
    </submittedName>
</protein>
<keyword evidence="3 5" id="KW-1133">Transmembrane helix</keyword>
<dbReference type="Gene3D" id="1.10.357.140">
    <property type="entry name" value="UbiA prenyltransferase"/>
    <property type="match status" value="1"/>
</dbReference>
<reference evidence="6 7" key="1">
    <citation type="submission" date="2020-10" db="EMBL/GenBank/DDBJ databases">
        <title>Ca. Dormibacterota MAGs.</title>
        <authorList>
            <person name="Montgomery K."/>
        </authorList>
    </citation>
    <scope>NUCLEOTIDE SEQUENCE [LARGE SCALE GENOMIC DNA]</scope>
    <source>
        <strain evidence="6">SC8811_S16_3</strain>
    </source>
</reference>
<feature type="transmembrane region" description="Helical" evidence="5">
    <location>
        <begin position="248"/>
        <end position="266"/>
    </location>
</feature>
<evidence type="ECO:0000256" key="1">
    <source>
        <dbReference type="ARBA" id="ARBA00004141"/>
    </source>
</evidence>
<dbReference type="Pfam" id="PF01040">
    <property type="entry name" value="UbiA"/>
    <property type="match status" value="1"/>
</dbReference>
<feature type="transmembrane region" description="Helical" evidence="5">
    <location>
        <begin position="196"/>
        <end position="215"/>
    </location>
</feature>
<feature type="transmembrane region" description="Helical" evidence="5">
    <location>
        <begin position="98"/>
        <end position="118"/>
    </location>
</feature>
<evidence type="ECO:0000256" key="2">
    <source>
        <dbReference type="ARBA" id="ARBA00022692"/>
    </source>
</evidence>